<feature type="signal peptide" evidence="1">
    <location>
        <begin position="1"/>
        <end position="21"/>
    </location>
</feature>
<protein>
    <submittedName>
        <fullName evidence="3">Membrane-bound lytic murein transglycosylase B</fullName>
    </submittedName>
</protein>
<gene>
    <name evidence="3" type="ORF">CleRT_07660</name>
</gene>
<name>A0ABM5UUH1_9COXI</name>
<dbReference type="RefSeq" id="WP_048875181.1">
    <property type="nucleotide sequence ID" value="NZ_CP011126.1"/>
</dbReference>
<feature type="chain" id="PRO_5045350107" evidence="1">
    <location>
        <begin position="22"/>
        <end position="333"/>
    </location>
</feature>
<dbReference type="EMBL" id="CP011126">
    <property type="protein sequence ID" value="AKQ33580.1"/>
    <property type="molecule type" value="Genomic_DNA"/>
</dbReference>
<reference evidence="3 4" key="1">
    <citation type="journal article" date="2015" name="Genome Biol. Evol.">
        <title>Distinctive Genome Reduction Rates Revealed by Genomic Analyses of Two Coxiella-Like Endosymbionts in Ticks.</title>
        <authorList>
            <person name="Gottlieb Y."/>
            <person name="Lalzar I."/>
            <person name="Klasson L."/>
        </authorList>
    </citation>
    <scope>NUCLEOTIDE SEQUENCE [LARGE SCALE GENOMIC DNA]</scope>
    <source>
        <strain evidence="3 4">CRt</strain>
    </source>
</reference>
<dbReference type="Proteomes" id="UP000063965">
    <property type="component" value="Chromosome"/>
</dbReference>
<keyword evidence="4" id="KW-1185">Reference proteome</keyword>
<evidence type="ECO:0000313" key="3">
    <source>
        <dbReference type="EMBL" id="AKQ33580.1"/>
    </source>
</evidence>
<evidence type="ECO:0000313" key="4">
    <source>
        <dbReference type="Proteomes" id="UP000063965"/>
    </source>
</evidence>
<dbReference type="Pfam" id="PF13406">
    <property type="entry name" value="SLT_2"/>
    <property type="match status" value="1"/>
</dbReference>
<accession>A0ABM5UUH1</accession>
<dbReference type="PANTHER" id="PTHR30163">
    <property type="entry name" value="MEMBRANE-BOUND LYTIC MUREIN TRANSGLYCOSYLASE B"/>
    <property type="match status" value="1"/>
</dbReference>
<evidence type="ECO:0000256" key="1">
    <source>
        <dbReference type="SAM" id="SignalP"/>
    </source>
</evidence>
<evidence type="ECO:0000259" key="2">
    <source>
        <dbReference type="Pfam" id="PF13406"/>
    </source>
</evidence>
<dbReference type="InterPro" id="IPR031304">
    <property type="entry name" value="SLT_2"/>
</dbReference>
<dbReference type="InterPro" id="IPR011757">
    <property type="entry name" value="Lytic_transglycosylase_MltB"/>
</dbReference>
<feature type="domain" description="Transglycosylase SLT" evidence="2">
    <location>
        <begin position="36"/>
        <end position="322"/>
    </location>
</feature>
<dbReference type="InterPro" id="IPR043426">
    <property type="entry name" value="MltB-like"/>
</dbReference>
<dbReference type="SUPFAM" id="SSF53955">
    <property type="entry name" value="Lysozyme-like"/>
    <property type="match status" value="1"/>
</dbReference>
<dbReference type="Gene3D" id="1.10.8.350">
    <property type="entry name" value="Bacterial muramidase"/>
    <property type="match status" value="1"/>
</dbReference>
<dbReference type="PANTHER" id="PTHR30163:SF9">
    <property type="entry name" value="MEMBRANE-BOUND LYTIC MUREIN TRANSGLYCOSYLASE B"/>
    <property type="match status" value="1"/>
</dbReference>
<dbReference type="InterPro" id="IPR023346">
    <property type="entry name" value="Lysozyme-like_dom_sf"/>
</dbReference>
<sequence>MLLKEFLAALYILLFSTTAIAAEPTKASQLPLKANTFINYMVKHYRFERKKLINILSHAKYNQEVIYKITHPYEAKPWKVYRDYFLTETHIQDGVNYWKAHQHALEYAHHRYGIPPEIIIAIIGIETNYAQQVGNYSALDALTTLAFHYKARAKFFLHELAQFFLLTEEQQLPIFLIKSSYAGAIGIPQFMPSAYRHYVVNYSQEGGIDLMKDNNDAIVSVANFLHTHGWQKNQPIACTLTHQKPLRSSLISKKAKKMRIINYLKNKGIDSSTPISPSQTSALVQLQGANGPEYWLIFPNFIVIMQYNPRIIYAMTVYQLSQAIHKQYDQKAS</sequence>
<proteinExistence type="predicted"/>
<organism evidence="3 4">
    <name type="scientific">Candidatus Coxiella mudrowiae</name>
    <dbReference type="NCBI Taxonomy" id="2054173"/>
    <lineage>
        <taxon>Bacteria</taxon>
        <taxon>Pseudomonadati</taxon>
        <taxon>Pseudomonadota</taxon>
        <taxon>Gammaproteobacteria</taxon>
        <taxon>Legionellales</taxon>
        <taxon>Coxiellaceae</taxon>
        <taxon>Coxiella</taxon>
    </lineage>
</organism>
<keyword evidence="1" id="KW-0732">Signal</keyword>
<dbReference type="NCBIfam" id="TIGR02282">
    <property type="entry name" value="MltB"/>
    <property type="match status" value="1"/>
</dbReference>
<dbReference type="Gene3D" id="1.10.530.10">
    <property type="match status" value="1"/>
</dbReference>